<comment type="caution">
    <text evidence="1">The sequence shown here is derived from an EMBL/GenBank/DDBJ whole genome shotgun (WGS) entry which is preliminary data.</text>
</comment>
<reference evidence="1" key="2">
    <citation type="submission" date="2020-11" db="EMBL/GenBank/DDBJ databases">
        <authorList>
            <person name="McCartney M.A."/>
            <person name="Auch B."/>
            <person name="Kono T."/>
            <person name="Mallez S."/>
            <person name="Becker A."/>
            <person name="Gohl D.M."/>
            <person name="Silverstein K.A.T."/>
            <person name="Koren S."/>
            <person name="Bechman K.B."/>
            <person name="Herman A."/>
            <person name="Abrahante J.E."/>
            <person name="Garbe J."/>
        </authorList>
    </citation>
    <scope>NUCLEOTIDE SEQUENCE</scope>
    <source>
        <strain evidence="1">Duluth1</strain>
        <tissue evidence="1">Whole animal</tissue>
    </source>
</reference>
<dbReference type="AlphaFoldDB" id="A0A9D4CW32"/>
<dbReference type="Proteomes" id="UP000828390">
    <property type="component" value="Unassembled WGS sequence"/>
</dbReference>
<reference evidence="1" key="1">
    <citation type="journal article" date="2019" name="bioRxiv">
        <title>The Genome of the Zebra Mussel, Dreissena polymorpha: A Resource for Invasive Species Research.</title>
        <authorList>
            <person name="McCartney M.A."/>
            <person name="Auch B."/>
            <person name="Kono T."/>
            <person name="Mallez S."/>
            <person name="Zhang Y."/>
            <person name="Obille A."/>
            <person name="Becker A."/>
            <person name="Abrahante J.E."/>
            <person name="Garbe J."/>
            <person name="Badalamenti J.P."/>
            <person name="Herman A."/>
            <person name="Mangelson H."/>
            <person name="Liachko I."/>
            <person name="Sullivan S."/>
            <person name="Sone E.D."/>
            <person name="Koren S."/>
            <person name="Silverstein K.A.T."/>
            <person name="Beckman K.B."/>
            <person name="Gohl D.M."/>
        </authorList>
    </citation>
    <scope>NUCLEOTIDE SEQUENCE</scope>
    <source>
        <strain evidence="1">Duluth1</strain>
        <tissue evidence="1">Whole animal</tissue>
    </source>
</reference>
<sequence length="173" mass="20122">MPSPKSEDELTAFINQFQLLKHLQTVEKDWNKIKGLAFGDDKQLALINIRHFTEWLLEERSSMTAQKSKVAECELGRLKTQYRLIMFQLKAKEREIQLDINIKTRICEAEHLLKGFDKYIANNMETCLDQLDKLNPKTCLGISDAERVMILQAISLPKVHWFKCPKGNLHSHN</sequence>
<evidence type="ECO:0000313" key="1">
    <source>
        <dbReference type="EMBL" id="KAH3733587.1"/>
    </source>
</evidence>
<accession>A0A9D4CW32</accession>
<protein>
    <submittedName>
        <fullName evidence="1">Uncharacterized protein</fullName>
    </submittedName>
</protein>
<proteinExistence type="predicted"/>
<organism evidence="1 2">
    <name type="scientific">Dreissena polymorpha</name>
    <name type="common">Zebra mussel</name>
    <name type="synonym">Mytilus polymorpha</name>
    <dbReference type="NCBI Taxonomy" id="45954"/>
    <lineage>
        <taxon>Eukaryota</taxon>
        <taxon>Metazoa</taxon>
        <taxon>Spiralia</taxon>
        <taxon>Lophotrochozoa</taxon>
        <taxon>Mollusca</taxon>
        <taxon>Bivalvia</taxon>
        <taxon>Autobranchia</taxon>
        <taxon>Heteroconchia</taxon>
        <taxon>Euheterodonta</taxon>
        <taxon>Imparidentia</taxon>
        <taxon>Neoheterodontei</taxon>
        <taxon>Myida</taxon>
        <taxon>Dreissenoidea</taxon>
        <taxon>Dreissenidae</taxon>
        <taxon>Dreissena</taxon>
    </lineage>
</organism>
<keyword evidence="2" id="KW-1185">Reference proteome</keyword>
<evidence type="ECO:0000313" key="2">
    <source>
        <dbReference type="Proteomes" id="UP000828390"/>
    </source>
</evidence>
<gene>
    <name evidence="1" type="ORF">DPMN_040018</name>
</gene>
<dbReference type="EMBL" id="JAIWYP010000011">
    <property type="protein sequence ID" value="KAH3733587.1"/>
    <property type="molecule type" value="Genomic_DNA"/>
</dbReference>
<name>A0A9D4CW32_DREPO</name>